<dbReference type="InterPro" id="IPR004808">
    <property type="entry name" value="AP_endonuc_1"/>
</dbReference>
<feature type="binding site" evidence="5">
    <location>
        <position position="12"/>
    </location>
    <ligand>
        <name>Mg(2+)</name>
        <dbReference type="ChEBI" id="CHEBI:18420"/>
        <label>1</label>
    </ligand>
</feature>
<evidence type="ECO:0000256" key="3">
    <source>
        <dbReference type="ARBA" id="ARBA00022801"/>
    </source>
</evidence>
<dbReference type="EMBL" id="VWRR01000018">
    <property type="protein sequence ID" value="KAF6000722.1"/>
    <property type="molecule type" value="Genomic_DNA"/>
</dbReference>
<evidence type="ECO:0000256" key="4">
    <source>
        <dbReference type="ARBA" id="ARBA00022842"/>
    </source>
</evidence>
<keyword evidence="8" id="KW-1185">Reference proteome</keyword>
<dbReference type="PROSITE" id="PS00726">
    <property type="entry name" value="AP_NUCLEASE_F1_1"/>
    <property type="match status" value="1"/>
</dbReference>
<evidence type="ECO:0000259" key="6">
    <source>
        <dbReference type="Pfam" id="PF03372"/>
    </source>
</evidence>
<comment type="cofactor">
    <cofactor evidence="5">
        <name>Mg(2+)</name>
        <dbReference type="ChEBI" id="CHEBI:18420"/>
    </cofactor>
    <cofactor evidence="5">
        <name>Mn(2+)</name>
        <dbReference type="ChEBI" id="CHEBI:29035"/>
    </cofactor>
    <text evidence="5">Probably binds two magnesium or manganese ions per subunit.</text>
</comment>
<name>A0A7J7IC91_9RHOD</name>
<dbReference type="InterPro" id="IPR020847">
    <property type="entry name" value="AP_endonuclease_F1_BS"/>
</dbReference>
<dbReference type="SUPFAM" id="SSF56219">
    <property type="entry name" value="DNase I-like"/>
    <property type="match status" value="1"/>
</dbReference>
<accession>A0A7J7IC91</accession>
<evidence type="ECO:0000256" key="5">
    <source>
        <dbReference type="PIRSR" id="PIRSR604808-2"/>
    </source>
</evidence>
<dbReference type="GO" id="GO:0006284">
    <property type="term" value="P:base-excision repair"/>
    <property type="evidence" value="ECO:0007669"/>
    <property type="project" value="TreeGrafter"/>
</dbReference>
<dbReference type="Proteomes" id="UP000530660">
    <property type="component" value="Unassembled WGS sequence"/>
</dbReference>
<comment type="caution">
    <text evidence="7">The sequence shown here is derived from an EMBL/GenBank/DDBJ whole genome shotgun (WGS) entry which is preliminary data.</text>
</comment>
<dbReference type="GO" id="GO:0003906">
    <property type="term" value="F:DNA-(apurinic or apyrimidinic site) endonuclease activity"/>
    <property type="evidence" value="ECO:0007669"/>
    <property type="project" value="TreeGrafter"/>
</dbReference>
<proteinExistence type="inferred from homology"/>
<dbReference type="GO" id="GO:0008081">
    <property type="term" value="F:phosphoric diester hydrolase activity"/>
    <property type="evidence" value="ECO:0007669"/>
    <property type="project" value="TreeGrafter"/>
</dbReference>
<dbReference type="PANTHER" id="PTHR22748:SF6">
    <property type="entry name" value="DNA-(APURINIC OR APYRIMIDINIC SITE) ENDONUCLEASE"/>
    <property type="match status" value="1"/>
</dbReference>
<dbReference type="InterPro" id="IPR036691">
    <property type="entry name" value="Endo/exonu/phosph_ase_sf"/>
</dbReference>
<keyword evidence="3" id="KW-0378">Hydrolase</keyword>
<evidence type="ECO:0000256" key="2">
    <source>
        <dbReference type="ARBA" id="ARBA00022723"/>
    </source>
</evidence>
<protein>
    <recommendedName>
        <fullName evidence="6">Endonuclease/exonuclease/phosphatase domain-containing protein</fullName>
    </recommendedName>
</protein>
<dbReference type="GO" id="GO:0046872">
    <property type="term" value="F:metal ion binding"/>
    <property type="evidence" value="ECO:0007669"/>
    <property type="project" value="UniProtKB-KW"/>
</dbReference>
<sequence>MQRPPLRLVTWNINGLRSFIARKRREHGWNRERLSDAQVLFECFVKELKLQPDSSPPDVVCLQELKVQAEDVSERFAKLEHPAYPFYFEGYFSFCFRGSHSKTIGYSGVAIYVRQERDLVQTRPQTWQVWRGEEGITGELPVRCLAWPSVPRCARLILETSKGQCPARKQNSIPSWRIIAELSVGGYPIEWQQTDVEHLESAQQRRQLDEEGRALS</sequence>
<reference evidence="7 8" key="1">
    <citation type="journal article" date="2020" name="J. Phycol.">
        <title>Comparative genome analysis reveals Cyanidiococcus gen. nov., a new extremophilic red algal genus sister to Cyanidioschyzon (Cyanidioschyzonaceae, Rhodophyta).</title>
        <authorList>
            <person name="Liu S.-L."/>
            <person name="Chiang Y.-R."/>
            <person name="Yoon H.S."/>
            <person name="Fu H.-Y."/>
        </authorList>
    </citation>
    <scope>NUCLEOTIDE SEQUENCE [LARGE SCALE GENOMIC DNA]</scope>
    <source>
        <strain evidence="7 8">THAL066</strain>
    </source>
</reference>
<feature type="binding site" evidence="5">
    <location>
        <position position="64"/>
    </location>
    <ligand>
        <name>Mg(2+)</name>
        <dbReference type="ChEBI" id="CHEBI:18420"/>
        <label>1</label>
    </ligand>
</feature>
<dbReference type="InterPro" id="IPR005135">
    <property type="entry name" value="Endo/exonuclease/phosphatase"/>
</dbReference>
<evidence type="ECO:0000313" key="8">
    <source>
        <dbReference type="Proteomes" id="UP000530660"/>
    </source>
</evidence>
<dbReference type="GO" id="GO:0005634">
    <property type="term" value="C:nucleus"/>
    <property type="evidence" value="ECO:0007669"/>
    <property type="project" value="TreeGrafter"/>
</dbReference>
<dbReference type="Pfam" id="PF03372">
    <property type="entry name" value="Exo_endo_phos"/>
    <property type="match status" value="1"/>
</dbReference>
<evidence type="ECO:0000313" key="7">
    <source>
        <dbReference type="EMBL" id="KAF6000722.1"/>
    </source>
</evidence>
<dbReference type="PANTHER" id="PTHR22748">
    <property type="entry name" value="AP ENDONUCLEASE"/>
    <property type="match status" value="1"/>
</dbReference>
<feature type="domain" description="Endonuclease/exonuclease/phosphatase" evidence="6">
    <location>
        <begin position="9"/>
        <end position="146"/>
    </location>
</feature>
<dbReference type="OrthoDB" id="4354at2759"/>
<keyword evidence="2 5" id="KW-0479">Metal-binding</keyword>
<dbReference type="Gene3D" id="3.60.10.10">
    <property type="entry name" value="Endonuclease/exonuclease/phosphatase"/>
    <property type="match status" value="1"/>
</dbReference>
<organism evidence="7 8">
    <name type="scientific">Cyanidiococcus yangmingshanensis</name>
    <dbReference type="NCBI Taxonomy" id="2690220"/>
    <lineage>
        <taxon>Eukaryota</taxon>
        <taxon>Rhodophyta</taxon>
        <taxon>Bangiophyceae</taxon>
        <taxon>Cyanidiales</taxon>
        <taxon>Cyanidiaceae</taxon>
        <taxon>Cyanidiococcus</taxon>
    </lineage>
</organism>
<keyword evidence="4 5" id="KW-0460">Magnesium</keyword>
<comment type="similarity">
    <text evidence="1">Belongs to the DNA repair enzymes AP/ExoA family.</text>
</comment>
<dbReference type="AlphaFoldDB" id="A0A7J7IC91"/>
<dbReference type="GO" id="GO:0003677">
    <property type="term" value="F:DNA binding"/>
    <property type="evidence" value="ECO:0007669"/>
    <property type="project" value="InterPro"/>
</dbReference>
<evidence type="ECO:0000256" key="1">
    <source>
        <dbReference type="ARBA" id="ARBA00007092"/>
    </source>
</evidence>
<gene>
    <name evidence="7" type="ORF">F1559_002187</name>
</gene>
<dbReference type="GO" id="GO:0008311">
    <property type="term" value="F:double-stranded DNA 3'-5' DNA exonuclease activity"/>
    <property type="evidence" value="ECO:0007669"/>
    <property type="project" value="TreeGrafter"/>
</dbReference>
<keyword evidence="5" id="KW-0464">Manganese</keyword>